<feature type="chain" id="PRO_5045769831" description="Glycosyl hydrolase family 67 N-terminus" evidence="1">
    <location>
        <begin position="23"/>
        <end position="586"/>
    </location>
</feature>
<comment type="caution">
    <text evidence="2">The sequence shown here is derived from an EMBL/GenBank/DDBJ whole genome shotgun (WGS) entry which is preliminary data.</text>
</comment>
<reference evidence="3" key="1">
    <citation type="journal article" date="2019" name="Int. J. Syst. Evol. Microbiol.">
        <title>The Global Catalogue of Microorganisms (GCM) 10K type strain sequencing project: providing services to taxonomists for standard genome sequencing and annotation.</title>
        <authorList>
            <consortium name="The Broad Institute Genomics Platform"/>
            <consortium name="The Broad Institute Genome Sequencing Center for Infectious Disease"/>
            <person name="Wu L."/>
            <person name="Ma J."/>
        </authorList>
    </citation>
    <scope>NUCLEOTIDE SEQUENCE [LARGE SCALE GENOMIC DNA]</scope>
    <source>
        <strain evidence="3">KCTC 52416</strain>
    </source>
</reference>
<evidence type="ECO:0000313" key="3">
    <source>
        <dbReference type="Proteomes" id="UP001595526"/>
    </source>
</evidence>
<accession>A0ABV7JLN0</accession>
<evidence type="ECO:0008006" key="4">
    <source>
        <dbReference type="Google" id="ProtNLM"/>
    </source>
</evidence>
<dbReference type="Proteomes" id="UP001595526">
    <property type="component" value="Unassembled WGS sequence"/>
</dbReference>
<proteinExistence type="predicted"/>
<protein>
    <recommendedName>
        <fullName evidence="4">Glycosyl hydrolase family 67 N-terminus</fullName>
    </recommendedName>
</protein>
<gene>
    <name evidence="2" type="ORF">ACFOET_08900</name>
</gene>
<dbReference type="SUPFAM" id="SSF51445">
    <property type="entry name" value="(Trans)glycosidases"/>
    <property type="match status" value="1"/>
</dbReference>
<dbReference type="InterPro" id="IPR017853">
    <property type="entry name" value="GH"/>
</dbReference>
<keyword evidence="3" id="KW-1185">Reference proteome</keyword>
<sequence>MLKFKSICAVLLITVTHIIATAQKKNDFYILDMVQNNPGEPLTETIFNDPAFLAKNGYTGQVITDFTFVHAAITYDKLNPTIFPEGSEERAWVLAAAERIRNNIKKAHKAGIKIYYQTDIIILPKKLVEIYKDEIMDSEGRISFERPKTIEIHRAMLKEVFETFPDLDGLIIRTGETYLDNVPYHTGNGPITNAEESHVKLINLLRDEVCVKRNKMLFYRTWSFGGMHENPDYYLNVTNRIEKHPNLVFSIKHIRGDYRRLYDFNPTITIGKHPQIVEVQCQREYEGKGAYPNYVMNGVINGFEEYFSIAPQTGFKGLNDIKNMPNFRGIWSWSRGGGWVGPYIKNELWCRLNAYVISHWAQNTDLTEEQVFNNFMDESGIKGESRKKFRELCMLSSQAVLRGHATAKIESFQRGWVWWTRDEFLGGIHGKKIPDSNEPVLLRAFEQLYKDKKLDEAVEERYEAIKIFDKMVQLSKQITMSDKEDQQYLFVSSKYGLLLHKIIAEGWKVMALGYTGDQSGTYDKTNMAESIKLYHAYWDEYKQLEKDYPSCATLYKPYAFVFEAPNYHGAAGMGASVAYYESLIHQ</sequence>
<evidence type="ECO:0000256" key="1">
    <source>
        <dbReference type="SAM" id="SignalP"/>
    </source>
</evidence>
<evidence type="ECO:0000313" key="2">
    <source>
        <dbReference type="EMBL" id="MFC3197728.1"/>
    </source>
</evidence>
<dbReference type="EMBL" id="JBHRTA010000029">
    <property type="protein sequence ID" value="MFC3197728.1"/>
    <property type="molecule type" value="Genomic_DNA"/>
</dbReference>
<name>A0ABV7JLN0_9SPHI</name>
<feature type="signal peptide" evidence="1">
    <location>
        <begin position="1"/>
        <end position="22"/>
    </location>
</feature>
<keyword evidence="1" id="KW-0732">Signal</keyword>
<organism evidence="2 3">
    <name type="scientific">Parapedobacter deserti</name>
    <dbReference type="NCBI Taxonomy" id="1912957"/>
    <lineage>
        <taxon>Bacteria</taxon>
        <taxon>Pseudomonadati</taxon>
        <taxon>Bacteroidota</taxon>
        <taxon>Sphingobacteriia</taxon>
        <taxon>Sphingobacteriales</taxon>
        <taxon>Sphingobacteriaceae</taxon>
        <taxon>Parapedobacter</taxon>
    </lineage>
</organism>
<dbReference type="RefSeq" id="WP_379021695.1">
    <property type="nucleotide sequence ID" value="NZ_JBHRTA010000029.1"/>
</dbReference>